<comment type="caution">
    <text evidence="2">The sequence shown here is derived from an EMBL/GenBank/DDBJ whole genome shotgun (WGS) entry which is preliminary data.</text>
</comment>
<dbReference type="RefSeq" id="WP_264880161.1">
    <property type="nucleotide sequence ID" value="NZ_JAPDOB010000001.1"/>
</dbReference>
<dbReference type="Gene3D" id="3.10.180.10">
    <property type="entry name" value="2,3-Dihydroxybiphenyl 1,2-Dioxygenase, domain 1"/>
    <property type="match status" value="1"/>
</dbReference>
<dbReference type="InterPro" id="IPR029068">
    <property type="entry name" value="Glyas_Bleomycin-R_OHBP_Dase"/>
</dbReference>
<evidence type="ECO:0000313" key="3">
    <source>
        <dbReference type="Proteomes" id="UP001526246"/>
    </source>
</evidence>
<sequence>MPVLSGSTVIAFLYTTDVERCIRWYGDVLALEARSRDEYGAELVVSGAPGAMVRVTALPSFTPSEHPVVGWDVPDMAAVGRALGDKGVRFTIYDGMGQDEHGICTSPDGKSRLAWFSDPDGNVLMLTETVR</sequence>
<dbReference type="CDD" id="cd06587">
    <property type="entry name" value="VOC"/>
    <property type="match status" value="1"/>
</dbReference>
<dbReference type="SUPFAM" id="SSF54593">
    <property type="entry name" value="Glyoxalase/Bleomycin resistance protein/Dihydroxybiphenyl dioxygenase"/>
    <property type="match status" value="1"/>
</dbReference>
<gene>
    <name evidence="2" type="ORF">OMW55_01080</name>
</gene>
<dbReference type="InterPro" id="IPR004360">
    <property type="entry name" value="Glyas_Fos-R_dOase_dom"/>
</dbReference>
<name>A0ABT3JBG6_9SPHN</name>
<dbReference type="EMBL" id="JAPDOB010000001">
    <property type="protein sequence ID" value="MCW3796404.1"/>
    <property type="molecule type" value="Genomic_DNA"/>
</dbReference>
<dbReference type="Pfam" id="PF00903">
    <property type="entry name" value="Glyoxalase"/>
    <property type="match status" value="1"/>
</dbReference>
<reference evidence="2 3" key="1">
    <citation type="submission" date="2022-10" db="EMBL/GenBank/DDBJ databases">
        <title>Sphingomonas sp.</title>
        <authorList>
            <person name="Jin C."/>
        </authorList>
    </citation>
    <scope>NUCLEOTIDE SEQUENCE [LARGE SCALE GENOMIC DNA]</scope>
    <source>
        <strain evidence="2 3">BN140010</strain>
    </source>
</reference>
<evidence type="ECO:0000313" key="2">
    <source>
        <dbReference type="EMBL" id="MCW3796404.1"/>
    </source>
</evidence>
<feature type="domain" description="Glyoxalase/fosfomycin resistance/dioxygenase" evidence="1">
    <location>
        <begin position="13"/>
        <end position="125"/>
    </location>
</feature>
<accession>A0ABT3JBG6</accession>
<organism evidence="2 3">
    <name type="scientific">Sphingomonas arvum</name>
    <dbReference type="NCBI Taxonomy" id="2992113"/>
    <lineage>
        <taxon>Bacteria</taxon>
        <taxon>Pseudomonadati</taxon>
        <taxon>Pseudomonadota</taxon>
        <taxon>Alphaproteobacteria</taxon>
        <taxon>Sphingomonadales</taxon>
        <taxon>Sphingomonadaceae</taxon>
        <taxon>Sphingomonas</taxon>
    </lineage>
</organism>
<keyword evidence="3" id="KW-1185">Reference proteome</keyword>
<proteinExistence type="predicted"/>
<dbReference type="Proteomes" id="UP001526246">
    <property type="component" value="Unassembled WGS sequence"/>
</dbReference>
<protein>
    <submittedName>
        <fullName evidence="2">VOC family protein</fullName>
    </submittedName>
</protein>
<evidence type="ECO:0000259" key="1">
    <source>
        <dbReference type="Pfam" id="PF00903"/>
    </source>
</evidence>